<accession>A0A8H4SX01</accession>
<evidence type="ECO:0000313" key="3">
    <source>
        <dbReference type="EMBL" id="KAF4947293.1"/>
    </source>
</evidence>
<reference evidence="3" key="2">
    <citation type="submission" date="2020-05" db="EMBL/GenBank/DDBJ databases">
        <authorList>
            <person name="Kim H.-S."/>
            <person name="Proctor R.H."/>
            <person name="Brown D.W."/>
        </authorList>
    </citation>
    <scope>NUCLEOTIDE SEQUENCE</scope>
    <source>
        <strain evidence="3">NRRL 45417</strain>
    </source>
</reference>
<feature type="compositionally biased region" description="Low complexity" evidence="1">
    <location>
        <begin position="47"/>
        <end position="63"/>
    </location>
</feature>
<reference evidence="3" key="1">
    <citation type="journal article" date="2020" name="BMC Genomics">
        <title>Correction to: Identification and distribution of gene clusters required for synthesis of sphingolipid metabolism inhibitors in diverse species of the filamentous fungus Fusarium.</title>
        <authorList>
            <person name="Kim H.S."/>
            <person name="Lohmar J.M."/>
            <person name="Busman M."/>
            <person name="Brown D.W."/>
            <person name="Naumann T.A."/>
            <person name="Divon H.H."/>
            <person name="Lysoe E."/>
            <person name="Uhlig S."/>
            <person name="Proctor R.H."/>
        </authorList>
    </citation>
    <scope>NUCLEOTIDE SEQUENCE</scope>
    <source>
        <strain evidence="3">NRRL 45417</strain>
    </source>
</reference>
<sequence>MAVVLPSDDNSYFAGSGLRRSHSHSNFISSTSPFSTSSHLGDHYKPASKSYAESNSSSAPSSPRTVHAESVDLSYASTPATNLSIASDYDDNIGLAESPEDHFMFPSFAQEKFYVHPEIRAEIHHDDNLEPPPSPRTGDSYTVSPAEHENSDEVSDDTSRPETPEHEKSEHAEDDTAVSSRPSRQVDYLSHEWREEDIWSSWRYVVTRRGEFPNSARLENASWRTWMKAKNNLKTISPESLNWFVLLQNIPSSSVEMLTFPRLKDCDVTWLYGPLQSGPKNIHPTHTEPSSVSLSKADSLVNLNKKPILKKRSMSEVMLQRSLSTASLLKQATAAVKAQETRGILRPHLGRSSTDYFAYPFASRRLSGDSSSVVPSVESSGIISPNSERKHIHFNEQVEQCIAVEAKGEDEDEVVDEHFGSDSDSDDGVMMKRVKTKKRPISRRKTMKSKPAAEGKTIAMLPSTTLKYREDTPEPRETAMKHSRSPLMSPSSSQETLRPTKQSGKFFFGEEDHDDGLDDALLSPRSGWASPSNEGANGGLNRSISSGSLCEEPAGMRRTPSGMFMPYEEGEIQTGDGIFGRVIDTVNTARDIAHVIWNVGWRK</sequence>
<feature type="compositionally biased region" description="Basic and acidic residues" evidence="1">
    <location>
        <begin position="468"/>
        <end position="480"/>
    </location>
</feature>
<dbReference type="GO" id="GO:0005773">
    <property type="term" value="C:vacuole"/>
    <property type="evidence" value="ECO:0007669"/>
    <property type="project" value="GOC"/>
</dbReference>
<dbReference type="InterPro" id="IPR013860">
    <property type="entry name" value="AreA_GATA"/>
</dbReference>
<feature type="region of interest" description="Disordered" evidence="1">
    <location>
        <begin position="1"/>
        <end position="65"/>
    </location>
</feature>
<evidence type="ECO:0000259" key="2">
    <source>
        <dbReference type="Pfam" id="PF08550"/>
    </source>
</evidence>
<feature type="region of interest" description="Disordered" evidence="1">
    <location>
        <begin position="125"/>
        <end position="184"/>
    </location>
</feature>
<dbReference type="Proteomes" id="UP000604273">
    <property type="component" value="Unassembled WGS sequence"/>
</dbReference>
<keyword evidence="4" id="KW-1185">Reference proteome</keyword>
<proteinExistence type="predicted"/>
<feature type="compositionally biased region" description="Polar residues" evidence="1">
    <location>
        <begin position="529"/>
        <end position="548"/>
    </location>
</feature>
<dbReference type="GO" id="GO:0042149">
    <property type="term" value="P:cellular response to glucose starvation"/>
    <property type="evidence" value="ECO:0007669"/>
    <property type="project" value="TreeGrafter"/>
</dbReference>
<organism evidence="3 4">
    <name type="scientific">Fusarium gaditjirri</name>
    <dbReference type="NCBI Taxonomy" id="282569"/>
    <lineage>
        <taxon>Eukaryota</taxon>
        <taxon>Fungi</taxon>
        <taxon>Dikarya</taxon>
        <taxon>Ascomycota</taxon>
        <taxon>Pezizomycotina</taxon>
        <taxon>Sordariomycetes</taxon>
        <taxon>Hypocreomycetidae</taxon>
        <taxon>Hypocreales</taxon>
        <taxon>Nectriaceae</taxon>
        <taxon>Fusarium</taxon>
        <taxon>Fusarium nisikadoi species complex</taxon>
    </lineage>
</organism>
<feature type="compositionally biased region" description="Acidic residues" evidence="1">
    <location>
        <begin position="509"/>
        <end position="518"/>
    </location>
</feature>
<evidence type="ECO:0000313" key="4">
    <source>
        <dbReference type="Proteomes" id="UP000604273"/>
    </source>
</evidence>
<comment type="caution">
    <text evidence="3">The sequence shown here is derived from an EMBL/GenBank/DDBJ whole genome shotgun (WGS) entry which is preliminary data.</text>
</comment>
<evidence type="ECO:0000256" key="1">
    <source>
        <dbReference type="SAM" id="MobiDB-lite"/>
    </source>
</evidence>
<gene>
    <name evidence="3" type="ORF">FGADI_10602</name>
</gene>
<feature type="compositionally biased region" description="Basic residues" evidence="1">
    <location>
        <begin position="433"/>
        <end position="448"/>
    </location>
</feature>
<feature type="compositionally biased region" description="Polar residues" evidence="1">
    <location>
        <begin position="494"/>
        <end position="503"/>
    </location>
</feature>
<dbReference type="OrthoDB" id="5563539at2759"/>
<feature type="domain" description="Nitrogen regulatory protein areA GATA-like" evidence="2">
    <location>
        <begin position="201"/>
        <end position="228"/>
    </location>
</feature>
<feature type="region of interest" description="Disordered" evidence="1">
    <location>
        <begin position="468"/>
        <end position="562"/>
    </location>
</feature>
<dbReference type="PANTHER" id="PTHR28051">
    <property type="entry name" value="PROTEIN MTL1-RELATED"/>
    <property type="match status" value="1"/>
</dbReference>
<feature type="region of interest" description="Disordered" evidence="1">
    <location>
        <begin position="433"/>
        <end position="453"/>
    </location>
</feature>
<dbReference type="GO" id="GO:0007039">
    <property type="term" value="P:protein catabolic process in the vacuole"/>
    <property type="evidence" value="ECO:0007669"/>
    <property type="project" value="TreeGrafter"/>
</dbReference>
<dbReference type="AlphaFoldDB" id="A0A8H4SX01"/>
<dbReference type="InterPro" id="IPR052292">
    <property type="entry name" value="Glucose_repression_reg"/>
</dbReference>
<name>A0A8H4SX01_9HYPO</name>
<dbReference type="Pfam" id="PF08550">
    <property type="entry name" value="GATA_AreA"/>
    <property type="match status" value="1"/>
</dbReference>
<feature type="region of interest" description="Disordered" evidence="1">
    <location>
        <begin position="409"/>
        <end position="428"/>
    </location>
</feature>
<feature type="compositionally biased region" description="Low complexity" evidence="1">
    <location>
        <begin position="24"/>
        <end position="39"/>
    </location>
</feature>
<protein>
    <recommendedName>
        <fullName evidence="2">Nitrogen regulatory protein areA GATA-like domain-containing protein</fullName>
    </recommendedName>
</protein>
<feature type="compositionally biased region" description="Basic and acidic residues" evidence="1">
    <location>
        <begin position="146"/>
        <end position="171"/>
    </location>
</feature>
<dbReference type="PANTHER" id="PTHR28051:SF1">
    <property type="entry name" value="PROTEIN MTL1-RELATED"/>
    <property type="match status" value="1"/>
</dbReference>
<dbReference type="EMBL" id="JABFAI010000293">
    <property type="protein sequence ID" value="KAF4947293.1"/>
    <property type="molecule type" value="Genomic_DNA"/>
</dbReference>